<comment type="caution">
    <text evidence="8">The sequence shown here is derived from an EMBL/GenBank/DDBJ whole genome shotgun (WGS) entry which is preliminary data.</text>
</comment>
<dbReference type="InterPro" id="IPR000138">
    <property type="entry name" value="HMG_CoA_lyase_AS"/>
</dbReference>
<proteinExistence type="inferred from homology"/>
<dbReference type="OrthoDB" id="1905920at2759"/>
<reference evidence="8" key="1">
    <citation type="submission" date="2020-06" db="EMBL/GenBank/DDBJ databases">
        <authorList>
            <consortium name="Plant Systems Biology data submission"/>
        </authorList>
    </citation>
    <scope>NUCLEOTIDE SEQUENCE</scope>
    <source>
        <strain evidence="8">D6</strain>
    </source>
</reference>
<accession>A0A9N8E674</accession>
<keyword evidence="5 8" id="KW-0456">Lyase</keyword>
<sequence length="331" mass="35139">MWKSRALATKRTSIRRLCQCRAMSSTTLPRNHDIKIVEVGPRDGLQNEKQYVSTKDKIKLVQMLADAGCSYIEAGAFVSPKWVPSMANSTEVMEGLIPWKKSQGAVLSCLTPNTKGLDLAIAAGADEVAIFGSASEAFSQKNINCSIEESLARFEQVAERANLLKIPMRGYVSCVLGCPYQGSVEASQVAMVTEKLLELGCHEVSLGDTIGVGTPKTTRAMLEAVQATVATENLAVHFHDTYGMAVANVLTALDLGITVVDSSVAGLGGCPYAKGASGNVATEEIVYMMHGQGLSTGIDLDKLVDAGDFICGALQKGTQSKVGRAMSAKRI</sequence>
<dbReference type="PROSITE" id="PS01062">
    <property type="entry name" value="HMG_COA_LYASE"/>
    <property type="match status" value="1"/>
</dbReference>
<evidence type="ECO:0000256" key="3">
    <source>
        <dbReference type="ARBA" id="ARBA00012910"/>
    </source>
</evidence>
<evidence type="ECO:0000256" key="6">
    <source>
        <dbReference type="ARBA" id="ARBA00049877"/>
    </source>
</evidence>
<dbReference type="GO" id="GO:0046872">
    <property type="term" value="F:metal ion binding"/>
    <property type="evidence" value="ECO:0007669"/>
    <property type="project" value="UniProtKB-KW"/>
</dbReference>
<evidence type="ECO:0000256" key="1">
    <source>
        <dbReference type="ARBA" id="ARBA00005143"/>
    </source>
</evidence>
<dbReference type="NCBIfam" id="NF004283">
    <property type="entry name" value="PRK05692.1"/>
    <property type="match status" value="1"/>
</dbReference>
<evidence type="ECO:0000256" key="4">
    <source>
        <dbReference type="ARBA" id="ARBA00022723"/>
    </source>
</evidence>
<dbReference type="CDD" id="cd07938">
    <property type="entry name" value="DRE_TIM_HMGL"/>
    <property type="match status" value="1"/>
</dbReference>
<organism evidence="8 9">
    <name type="scientific">Seminavis robusta</name>
    <dbReference type="NCBI Taxonomy" id="568900"/>
    <lineage>
        <taxon>Eukaryota</taxon>
        <taxon>Sar</taxon>
        <taxon>Stramenopiles</taxon>
        <taxon>Ochrophyta</taxon>
        <taxon>Bacillariophyta</taxon>
        <taxon>Bacillariophyceae</taxon>
        <taxon>Bacillariophycidae</taxon>
        <taxon>Naviculales</taxon>
        <taxon>Naviculaceae</taxon>
        <taxon>Seminavis</taxon>
    </lineage>
</organism>
<dbReference type="Proteomes" id="UP001153069">
    <property type="component" value="Unassembled WGS sequence"/>
</dbReference>
<dbReference type="PANTHER" id="PTHR42738:SF7">
    <property type="entry name" value="HYDROXYMETHYLGLUTARYL-COA LYASE"/>
    <property type="match status" value="1"/>
</dbReference>
<dbReference type="GO" id="GO:0004419">
    <property type="term" value="F:hydroxymethylglutaryl-CoA lyase activity"/>
    <property type="evidence" value="ECO:0007669"/>
    <property type="project" value="UniProtKB-EC"/>
</dbReference>
<evidence type="ECO:0000313" key="8">
    <source>
        <dbReference type="EMBL" id="CAB9512840.1"/>
    </source>
</evidence>
<keyword evidence="4" id="KW-0479">Metal-binding</keyword>
<dbReference type="EMBL" id="CAICTM010000556">
    <property type="protein sequence ID" value="CAB9512840.1"/>
    <property type="molecule type" value="Genomic_DNA"/>
</dbReference>
<dbReference type="EC" id="4.1.3.4" evidence="3"/>
<dbReference type="Pfam" id="PF00682">
    <property type="entry name" value="HMGL-like"/>
    <property type="match status" value="1"/>
</dbReference>
<comment type="catalytic activity">
    <reaction evidence="6">
        <text>(3S)-3-hydroxy-3-methylglutaryl-CoA = acetoacetate + acetyl-CoA</text>
        <dbReference type="Rhea" id="RHEA:24404"/>
        <dbReference type="ChEBI" id="CHEBI:13705"/>
        <dbReference type="ChEBI" id="CHEBI:43074"/>
        <dbReference type="ChEBI" id="CHEBI:57288"/>
        <dbReference type="EC" id="4.1.3.4"/>
    </reaction>
</comment>
<evidence type="ECO:0000259" key="7">
    <source>
        <dbReference type="PROSITE" id="PS50991"/>
    </source>
</evidence>
<protein>
    <recommendedName>
        <fullName evidence="3">hydroxymethylglutaryl-CoA lyase</fullName>
        <ecNumber evidence="3">4.1.3.4</ecNumber>
    </recommendedName>
</protein>
<dbReference type="PROSITE" id="PS50991">
    <property type="entry name" value="PYR_CT"/>
    <property type="match status" value="1"/>
</dbReference>
<dbReference type="GO" id="GO:0046951">
    <property type="term" value="P:ketone body biosynthetic process"/>
    <property type="evidence" value="ECO:0007669"/>
    <property type="project" value="TreeGrafter"/>
</dbReference>
<dbReference type="InterPro" id="IPR043594">
    <property type="entry name" value="HMGL"/>
</dbReference>
<gene>
    <name evidence="8" type="ORF">SEMRO_557_G166160.1</name>
</gene>
<comment type="pathway">
    <text evidence="1">Metabolic intermediate metabolism; (S)-3-hydroxy-3-methylglutaryl-CoA degradation; acetoacetate from (S)-3-hydroxy-3-methylglutaryl-CoA: step 1/1.</text>
</comment>
<evidence type="ECO:0000256" key="5">
    <source>
        <dbReference type="ARBA" id="ARBA00023239"/>
    </source>
</evidence>
<dbReference type="InterPro" id="IPR013785">
    <property type="entry name" value="Aldolase_TIM"/>
</dbReference>
<dbReference type="Gene3D" id="3.20.20.70">
    <property type="entry name" value="Aldolase class I"/>
    <property type="match status" value="1"/>
</dbReference>
<evidence type="ECO:0000313" key="9">
    <source>
        <dbReference type="Proteomes" id="UP001153069"/>
    </source>
</evidence>
<dbReference type="PANTHER" id="PTHR42738">
    <property type="entry name" value="HYDROXYMETHYLGLUTARYL-COA LYASE"/>
    <property type="match status" value="1"/>
</dbReference>
<dbReference type="FunFam" id="3.20.20.70:FF:000201">
    <property type="entry name" value="Hydroxymethylglutaryl-CoA lyase"/>
    <property type="match status" value="1"/>
</dbReference>
<dbReference type="AlphaFoldDB" id="A0A9N8E674"/>
<comment type="similarity">
    <text evidence="2">Belongs to the HMG-CoA lyase family.</text>
</comment>
<evidence type="ECO:0000256" key="2">
    <source>
        <dbReference type="ARBA" id="ARBA00009405"/>
    </source>
</evidence>
<keyword evidence="9" id="KW-1185">Reference proteome</keyword>
<dbReference type="InterPro" id="IPR000891">
    <property type="entry name" value="PYR_CT"/>
</dbReference>
<feature type="domain" description="Pyruvate carboxyltransferase" evidence="7">
    <location>
        <begin position="34"/>
        <end position="304"/>
    </location>
</feature>
<dbReference type="GO" id="GO:0006552">
    <property type="term" value="P:L-leucine catabolic process"/>
    <property type="evidence" value="ECO:0007669"/>
    <property type="project" value="TreeGrafter"/>
</dbReference>
<dbReference type="SUPFAM" id="SSF51569">
    <property type="entry name" value="Aldolase"/>
    <property type="match status" value="1"/>
</dbReference>
<name>A0A9N8E674_9STRA</name>